<evidence type="ECO:0000313" key="7">
    <source>
        <dbReference type="EMBL" id="KAJ5219735.1"/>
    </source>
</evidence>
<dbReference type="Proteomes" id="UP001150941">
    <property type="component" value="Unassembled WGS sequence"/>
</dbReference>
<keyword evidence="3" id="KW-0804">Transcription</keyword>
<keyword evidence="2" id="KW-0805">Transcription regulation</keyword>
<organism evidence="7 8">
    <name type="scientific">Penicillium chermesinum</name>
    <dbReference type="NCBI Taxonomy" id="63820"/>
    <lineage>
        <taxon>Eukaryota</taxon>
        <taxon>Fungi</taxon>
        <taxon>Dikarya</taxon>
        <taxon>Ascomycota</taxon>
        <taxon>Pezizomycotina</taxon>
        <taxon>Eurotiomycetes</taxon>
        <taxon>Eurotiomycetidae</taxon>
        <taxon>Eurotiales</taxon>
        <taxon>Aspergillaceae</taxon>
        <taxon>Penicillium</taxon>
    </lineage>
</organism>
<name>A0A9W9NGT2_9EURO</name>
<dbReference type="GO" id="GO:0008270">
    <property type="term" value="F:zinc ion binding"/>
    <property type="evidence" value="ECO:0007669"/>
    <property type="project" value="InterPro"/>
</dbReference>
<dbReference type="EMBL" id="JAPQKS010000007">
    <property type="protein sequence ID" value="KAJ5219735.1"/>
    <property type="molecule type" value="Genomic_DNA"/>
</dbReference>
<evidence type="ECO:0000256" key="3">
    <source>
        <dbReference type="ARBA" id="ARBA00023163"/>
    </source>
</evidence>
<dbReference type="CDD" id="cd12148">
    <property type="entry name" value="fungal_TF_MHR"/>
    <property type="match status" value="1"/>
</dbReference>
<feature type="region of interest" description="Disordered" evidence="5">
    <location>
        <begin position="58"/>
        <end position="77"/>
    </location>
</feature>
<keyword evidence="8" id="KW-1185">Reference proteome</keyword>
<dbReference type="InterPro" id="IPR050613">
    <property type="entry name" value="Sec_Metabolite_Reg"/>
</dbReference>
<evidence type="ECO:0000256" key="2">
    <source>
        <dbReference type="ARBA" id="ARBA00023015"/>
    </source>
</evidence>
<feature type="compositionally biased region" description="Polar residues" evidence="5">
    <location>
        <begin position="59"/>
        <end position="77"/>
    </location>
</feature>
<evidence type="ECO:0000259" key="6">
    <source>
        <dbReference type="Pfam" id="PF04082"/>
    </source>
</evidence>
<dbReference type="OrthoDB" id="3014581at2759"/>
<comment type="subcellular location">
    <subcellularLocation>
        <location evidence="1">Nucleus</location>
    </subcellularLocation>
</comment>
<dbReference type="GO" id="GO:0006351">
    <property type="term" value="P:DNA-templated transcription"/>
    <property type="evidence" value="ECO:0007669"/>
    <property type="project" value="InterPro"/>
</dbReference>
<evidence type="ECO:0000256" key="4">
    <source>
        <dbReference type="ARBA" id="ARBA00023242"/>
    </source>
</evidence>
<protein>
    <recommendedName>
        <fullName evidence="6">Xylanolytic transcriptional activator regulatory domain-containing protein</fullName>
    </recommendedName>
</protein>
<keyword evidence="4" id="KW-0539">Nucleus</keyword>
<dbReference type="PANTHER" id="PTHR31001">
    <property type="entry name" value="UNCHARACTERIZED TRANSCRIPTIONAL REGULATORY PROTEIN"/>
    <property type="match status" value="1"/>
</dbReference>
<reference evidence="7" key="1">
    <citation type="submission" date="2022-11" db="EMBL/GenBank/DDBJ databases">
        <authorList>
            <person name="Petersen C."/>
        </authorList>
    </citation>
    <scope>NUCLEOTIDE SEQUENCE</scope>
    <source>
        <strain evidence="7">IBT 19713</strain>
    </source>
</reference>
<reference evidence="7" key="2">
    <citation type="journal article" date="2023" name="IMA Fungus">
        <title>Comparative genomic study of the Penicillium genus elucidates a diverse pangenome and 15 lateral gene transfer events.</title>
        <authorList>
            <person name="Petersen C."/>
            <person name="Sorensen T."/>
            <person name="Nielsen M.R."/>
            <person name="Sondergaard T.E."/>
            <person name="Sorensen J.L."/>
            <person name="Fitzpatrick D.A."/>
            <person name="Frisvad J.C."/>
            <person name="Nielsen K.L."/>
        </authorList>
    </citation>
    <scope>NUCLEOTIDE SEQUENCE</scope>
    <source>
        <strain evidence="7">IBT 19713</strain>
    </source>
</reference>
<dbReference type="InterPro" id="IPR007219">
    <property type="entry name" value="XnlR_reg_dom"/>
</dbReference>
<dbReference type="RefSeq" id="XP_058326565.1">
    <property type="nucleotide sequence ID" value="XM_058478235.1"/>
</dbReference>
<evidence type="ECO:0000313" key="8">
    <source>
        <dbReference type="Proteomes" id="UP001150941"/>
    </source>
</evidence>
<evidence type="ECO:0000256" key="1">
    <source>
        <dbReference type="ARBA" id="ARBA00004123"/>
    </source>
</evidence>
<comment type="caution">
    <text evidence="7">The sequence shown here is derived from an EMBL/GenBank/DDBJ whole genome shotgun (WGS) entry which is preliminary data.</text>
</comment>
<accession>A0A9W9NGT2</accession>
<dbReference type="PANTHER" id="PTHR31001:SF90">
    <property type="entry name" value="CENTROMERE DNA-BINDING PROTEIN COMPLEX CBF3 SUBUNIT B"/>
    <property type="match status" value="1"/>
</dbReference>
<dbReference type="AlphaFoldDB" id="A0A9W9NGT2"/>
<feature type="domain" description="Xylanolytic transcriptional activator regulatory" evidence="6">
    <location>
        <begin position="145"/>
        <end position="352"/>
    </location>
</feature>
<gene>
    <name evidence="7" type="ORF">N7468_008939</name>
</gene>
<dbReference type="GO" id="GO:0005634">
    <property type="term" value="C:nucleus"/>
    <property type="evidence" value="ECO:0007669"/>
    <property type="project" value="UniProtKB-SubCell"/>
</dbReference>
<dbReference type="GeneID" id="83205538"/>
<proteinExistence type="predicted"/>
<dbReference type="GO" id="GO:0003677">
    <property type="term" value="F:DNA binding"/>
    <property type="evidence" value="ECO:0007669"/>
    <property type="project" value="InterPro"/>
</dbReference>
<evidence type="ECO:0000256" key="5">
    <source>
        <dbReference type="SAM" id="MobiDB-lite"/>
    </source>
</evidence>
<sequence>MNERLKRMEQLLHRNSSYQSPADLSSLPSIDSYPPLDLSREHVSKTWEHLEYMAASPRIDNSSPHDQSFDPSVTRESTSAPTKIALRAEKDLIRILPPIDVARQLFEHYVEAVDCMDRFIHVPSTRDLLEATYAGLPSSVPARETLIFFVCIFASGSYYVCRVHDHRVTDQLSREHARSAAWVERALHEVMRPDTMYSSSVMSLQSSFIVLLLLLDFEGQSKRYHVLKSIIHTRAIQMKLHKTDMEAQEKDLDFIEAEIKRRLWWYLVGTDWLHGNVAGPQEGTYTINPQHMATELPGNIDDKNLSTDVPPVSRELHQPTSMSFFLQRIEVAKLSRESVDLLQNIGSSISSSYPLILRVTEKYTSLLSSLPPFFQSHNEDFSSQEVISRDRPYISRQRAILLYGLYSRLGRLHRPFMTLGITDKTFEISHQMGIHCAKMILELRNSMAEEDMCLFGRSHSVDQHSFIALVLLSIDIIARPDQEGVEAQRSEIMNTCRTLINKYQPGGQSSGGITRAIELLLDILHKSKQSTLVPGAFASPTRPTPRSASREFPTTANIQPEDAMASLDTPNQVSWLDGLSFPSLPGQEIHDLFDELRTTVSGAGYFSWEDFFDWQGLC</sequence>
<dbReference type="Pfam" id="PF04082">
    <property type="entry name" value="Fungal_trans"/>
    <property type="match status" value="1"/>
</dbReference>